<feature type="region of interest" description="Disordered" evidence="2">
    <location>
        <begin position="180"/>
        <end position="272"/>
    </location>
</feature>
<dbReference type="GO" id="GO:0003723">
    <property type="term" value="F:RNA binding"/>
    <property type="evidence" value="ECO:0007669"/>
    <property type="project" value="InterPro"/>
</dbReference>
<dbReference type="SMART" id="SM00320">
    <property type="entry name" value="WD40"/>
    <property type="match status" value="6"/>
</dbReference>
<dbReference type="InterPro" id="IPR036322">
    <property type="entry name" value="WD40_repeat_dom_sf"/>
</dbReference>
<feature type="compositionally biased region" description="Basic residues" evidence="2">
    <location>
        <begin position="197"/>
        <end position="210"/>
    </location>
</feature>
<feature type="domain" description="C2H2-type" evidence="3">
    <location>
        <begin position="646"/>
        <end position="669"/>
    </location>
</feature>
<feature type="compositionally biased region" description="Polar residues" evidence="2">
    <location>
        <begin position="326"/>
        <end position="345"/>
    </location>
</feature>
<dbReference type="SUPFAM" id="SSF50978">
    <property type="entry name" value="WD40 repeat-like"/>
    <property type="match status" value="1"/>
</dbReference>
<dbReference type="PANTHER" id="PTHR14435">
    <property type="entry name" value="ZINC FINGER PROTEIN 106"/>
    <property type="match status" value="1"/>
</dbReference>
<dbReference type="PROSITE" id="PS50082">
    <property type="entry name" value="WD_REPEATS_2"/>
    <property type="match status" value="1"/>
</dbReference>
<evidence type="ECO:0000259" key="3">
    <source>
        <dbReference type="PROSITE" id="PS00028"/>
    </source>
</evidence>
<dbReference type="CDD" id="cd00200">
    <property type="entry name" value="WD40"/>
    <property type="match status" value="1"/>
</dbReference>
<dbReference type="Gene3D" id="2.130.10.10">
    <property type="entry name" value="YVTN repeat-like/Quinoprotein amine dehydrogenase"/>
    <property type="match status" value="2"/>
</dbReference>
<feature type="domain" description="C2H2-type" evidence="3">
    <location>
        <begin position="7"/>
        <end position="29"/>
    </location>
</feature>
<evidence type="ECO:0000256" key="1">
    <source>
        <dbReference type="PROSITE-ProRule" id="PRU00221"/>
    </source>
</evidence>
<dbReference type="Gene3D" id="3.30.160.60">
    <property type="entry name" value="Classic Zinc Finger"/>
    <property type="match status" value="1"/>
</dbReference>
<evidence type="ECO:0000313" key="4">
    <source>
        <dbReference type="Ensembl" id="ENSAMXP00005019570.1"/>
    </source>
</evidence>
<dbReference type="GO" id="GO:0017124">
    <property type="term" value="F:SH3 domain binding"/>
    <property type="evidence" value="ECO:0007669"/>
    <property type="project" value="TreeGrafter"/>
</dbReference>
<dbReference type="FunFam" id="2.130.10.10:FF:001471">
    <property type="entry name" value="Zinc finger protein 106"/>
    <property type="match status" value="1"/>
</dbReference>
<feature type="compositionally biased region" description="Low complexity" evidence="2">
    <location>
        <begin position="305"/>
        <end position="316"/>
    </location>
</feature>
<dbReference type="InterPro" id="IPR001680">
    <property type="entry name" value="WD40_rpt"/>
</dbReference>
<feature type="region of interest" description="Disordered" evidence="2">
    <location>
        <begin position="695"/>
        <end position="714"/>
    </location>
</feature>
<accession>A0A8B9JD56</accession>
<dbReference type="Proteomes" id="UP000694621">
    <property type="component" value="Unplaced"/>
</dbReference>
<dbReference type="Ensembl" id="ENSAMXT00005021638.1">
    <property type="protein sequence ID" value="ENSAMXP00005019570.1"/>
    <property type="gene ID" value="ENSAMXG00005009986.1"/>
</dbReference>
<dbReference type="GO" id="GO:0016020">
    <property type="term" value="C:membrane"/>
    <property type="evidence" value="ECO:0007669"/>
    <property type="project" value="TreeGrafter"/>
</dbReference>
<dbReference type="GO" id="GO:0008286">
    <property type="term" value="P:insulin receptor signaling pathway"/>
    <property type="evidence" value="ECO:0007669"/>
    <property type="project" value="TreeGrafter"/>
</dbReference>
<feature type="compositionally biased region" description="Basic and acidic residues" evidence="2">
    <location>
        <begin position="704"/>
        <end position="714"/>
    </location>
</feature>
<protein>
    <submittedName>
        <fullName evidence="4">Zinc finger protein 106a</fullName>
    </submittedName>
</protein>
<evidence type="ECO:0000313" key="5">
    <source>
        <dbReference type="Proteomes" id="UP000694621"/>
    </source>
</evidence>
<dbReference type="GO" id="GO:0005829">
    <property type="term" value="C:cytosol"/>
    <property type="evidence" value="ECO:0007669"/>
    <property type="project" value="TreeGrafter"/>
</dbReference>
<name>A0A8B9JD56_ASTMX</name>
<dbReference type="InterPro" id="IPR013087">
    <property type="entry name" value="Znf_C2H2_type"/>
</dbReference>
<organism evidence="4 5">
    <name type="scientific">Astyanax mexicanus</name>
    <name type="common">Blind cave fish</name>
    <name type="synonym">Astyanax fasciatus mexicanus</name>
    <dbReference type="NCBI Taxonomy" id="7994"/>
    <lineage>
        <taxon>Eukaryota</taxon>
        <taxon>Metazoa</taxon>
        <taxon>Chordata</taxon>
        <taxon>Craniata</taxon>
        <taxon>Vertebrata</taxon>
        <taxon>Euteleostomi</taxon>
        <taxon>Actinopterygii</taxon>
        <taxon>Neopterygii</taxon>
        <taxon>Teleostei</taxon>
        <taxon>Ostariophysi</taxon>
        <taxon>Characiformes</taxon>
        <taxon>Characoidei</taxon>
        <taxon>Acestrorhamphidae</taxon>
        <taxon>Acestrorhamphinae</taxon>
        <taxon>Astyanax</taxon>
    </lineage>
</organism>
<proteinExistence type="predicted"/>
<dbReference type="AlphaFoldDB" id="A0A8B9JD56"/>
<feature type="region of interest" description="Disordered" evidence="2">
    <location>
        <begin position="289"/>
        <end position="357"/>
    </location>
</feature>
<feature type="repeat" description="WD" evidence="1">
    <location>
        <begin position="398"/>
        <end position="442"/>
    </location>
</feature>
<keyword evidence="1" id="KW-0853">WD repeat</keyword>
<dbReference type="Pfam" id="PF00400">
    <property type="entry name" value="WD40"/>
    <property type="match status" value="5"/>
</dbReference>
<dbReference type="PROSITE" id="PS00028">
    <property type="entry name" value="ZINC_FINGER_C2H2_1"/>
    <property type="match status" value="2"/>
</dbReference>
<evidence type="ECO:0000256" key="2">
    <source>
        <dbReference type="SAM" id="MobiDB-lite"/>
    </source>
</evidence>
<dbReference type="FunFam" id="2.130.10.10:FF:000711">
    <property type="entry name" value="Zinc finger protein 106"/>
    <property type="match status" value="1"/>
</dbReference>
<dbReference type="PANTHER" id="PTHR14435:SF2">
    <property type="entry name" value="ZINC FINGER PROTEIN 106"/>
    <property type="match status" value="1"/>
</dbReference>
<dbReference type="InterPro" id="IPR042622">
    <property type="entry name" value="Znf106"/>
</dbReference>
<reference evidence="4" key="1">
    <citation type="submission" date="2025-08" db="UniProtKB">
        <authorList>
            <consortium name="Ensembl"/>
        </authorList>
    </citation>
    <scope>IDENTIFICATION</scope>
</reference>
<dbReference type="SMART" id="SM00355">
    <property type="entry name" value="ZnF_C2H2"/>
    <property type="match status" value="3"/>
</dbReference>
<sequence>MEKKRTCILCDSVYSSRQEMDEHMRSMLHHRELENLKERKNKRLKIKPKKERSQLDELLAVSLREEELNSSLQAVDNSLIQARAALQAAYMEVQRLLMVKQQVTTEMGSLRTKRIEILQGLQGIASQRSLMVKISRKDMERAEEEVGMYLNTASRKCRTTEESVLDPSCPPATANIPINPLFSKPAPASAVPEPKAGKRVRKLKKKKLLKKAQASEQPDISDSELDTDQPARPVRKLRSRRRPSGSSSSSSPRTKEPTPTPAGKEAQDTDSSELEMVELPQAVPSEVVNLESSDPDEGVPEDVSPAQAAKKPVAQKTRAQKLACNEVTSTSEIDTSSAVKSNASSDPGEEELPTEGSFEGHQEAVNGMQIHNGLLFTCSGDRTVRAFSLVSRKCVAVFEGHSSKVNCLLVTSGPGLPQRLYSGSSDQTIRCYNIKSRECVQQLSLPDRVLCLHNRWKVLYAGLANGSVVTFSLKNNKQLDVFECHGPRAVSCLATAQEGARHVLLVGSYDSTISVRDAKSGLLLRTLEGHTKTVLCMKVVNDLVFSGSSDQSVHAHNIHTGELVRIYKGHSHAVTVVAILGKVMVTACLDKLVRVYELQSHDRLQVYGGHSDMVMCMIIHKSMIYTGCYNGSVQAVRLNLIQNYRCWWHGCSLIFGVMEHLQQHLLNDHTSPTQQTLKCRWRNCDAFFTSRNGSKQAMHGHMQKHAEEDSKMEP</sequence>
<dbReference type="InterPro" id="IPR015943">
    <property type="entry name" value="WD40/YVTN_repeat-like_dom_sf"/>
</dbReference>
<feature type="compositionally biased region" description="Basic residues" evidence="2">
    <location>
        <begin position="233"/>
        <end position="243"/>
    </location>
</feature>